<feature type="compositionally biased region" description="Basic and acidic residues" evidence="1">
    <location>
        <begin position="195"/>
        <end position="205"/>
    </location>
</feature>
<feature type="region of interest" description="Disordered" evidence="1">
    <location>
        <begin position="26"/>
        <end position="54"/>
    </location>
</feature>
<protein>
    <recommendedName>
        <fullName evidence="5">Transmembrane protein</fullName>
    </recommendedName>
</protein>
<feature type="compositionally biased region" description="Polar residues" evidence="1">
    <location>
        <begin position="119"/>
        <end position="137"/>
    </location>
</feature>
<evidence type="ECO:0000313" key="3">
    <source>
        <dbReference type="EMBL" id="KFG36035.1"/>
    </source>
</evidence>
<feature type="compositionally biased region" description="Basic residues" evidence="1">
    <location>
        <begin position="206"/>
        <end position="219"/>
    </location>
</feature>
<evidence type="ECO:0000256" key="1">
    <source>
        <dbReference type="SAM" id="MobiDB-lite"/>
    </source>
</evidence>
<sequence>MGGTSCGLPFSLFARLWIFLSGLSSPPRMQKTKSRQKLQSSSTRKNARAEQATRPERKKCLVGGACKKGLVVETCDGTLCTFEKCLSPFSAVFLFSLQWFFSFSPADFAILPAPPPPHTISSSGSTGAPGTKRTFSNWKNASRLSKRFFPRPGELRTFLAARAPRLSSVQDARPRKRSVSASSASGAATDMCGENGKEKEREKGRRRERKRQTARRNPRERHGRDRRENRRDETERLEGP</sequence>
<dbReference type="VEuPathDB" id="ToxoDB:TGDOM2_215055"/>
<dbReference type="AlphaFoldDB" id="A0A086JV67"/>
<evidence type="ECO:0008006" key="5">
    <source>
        <dbReference type="Google" id="ProtNLM"/>
    </source>
</evidence>
<feature type="chain" id="PRO_5001808608" description="Transmembrane protein" evidence="2">
    <location>
        <begin position="25"/>
        <end position="240"/>
    </location>
</feature>
<feature type="compositionally biased region" description="Basic and acidic residues" evidence="1">
    <location>
        <begin position="220"/>
        <end position="240"/>
    </location>
</feature>
<evidence type="ECO:0000313" key="4">
    <source>
        <dbReference type="Proteomes" id="UP000028837"/>
    </source>
</evidence>
<organism evidence="3 4">
    <name type="scientific">Toxoplasma gondii GAB2-2007-GAL-DOM2</name>
    <dbReference type="NCBI Taxonomy" id="1130820"/>
    <lineage>
        <taxon>Eukaryota</taxon>
        <taxon>Sar</taxon>
        <taxon>Alveolata</taxon>
        <taxon>Apicomplexa</taxon>
        <taxon>Conoidasida</taxon>
        <taxon>Coccidia</taxon>
        <taxon>Eucoccidiorida</taxon>
        <taxon>Eimeriorina</taxon>
        <taxon>Sarcocystidae</taxon>
        <taxon>Toxoplasma</taxon>
    </lineage>
</organism>
<accession>A0A086JV67</accession>
<proteinExistence type="predicted"/>
<feature type="signal peptide" evidence="2">
    <location>
        <begin position="1"/>
        <end position="24"/>
    </location>
</feature>
<feature type="compositionally biased region" description="Low complexity" evidence="1">
    <location>
        <begin position="179"/>
        <end position="188"/>
    </location>
</feature>
<gene>
    <name evidence="3" type="ORF">TGDOM2_215055</name>
</gene>
<feature type="region of interest" description="Disordered" evidence="1">
    <location>
        <begin position="118"/>
        <end position="137"/>
    </location>
</feature>
<name>A0A086JV67_TOXGO</name>
<dbReference type="Proteomes" id="UP000028837">
    <property type="component" value="Unassembled WGS sequence"/>
</dbReference>
<reference evidence="3 4" key="1">
    <citation type="submission" date="2014-02" db="EMBL/GenBank/DDBJ databases">
        <authorList>
            <person name="Sibley D."/>
            <person name="Venepally P."/>
            <person name="Karamycheva S."/>
            <person name="Hadjithomas M."/>
            <person name="Khan A."/>
            <person name="Brunk B."/>
            <person name="Roos D."/>
            <person name="Caler E."/>
            <person name="Lorenzi H."/>
        </authorList>
    </citation>
    <scope>NUCLEOTIDE SEQUENCE [LARGE SCALE GENOMIC DNA]</scope>
    <source>
        <strain evidence="3 4">GAB2-2007-GAL-DOM2</strain>
    </source>
</reference>
<dbReference type="EMBL" id="AHZU02001130">
    <property type="protein sequence ID" value="KFG36035.1"/>
    <property type="molecule type" value="Genomic_DNA"/>
</dbReference>
<comment type="caution">
    <text evidence="3">The sequence shown here is derived from an EMBL/GenBank/DDBJ whole genome shotgun (WGS) entry which is preliminary data.</text>
</comment>
<evidence type="ECO:0000256" key="2">
    <source>
        <dbReference type="SAM" id="SignalP"/>
    </source>
</evidence>
<feature type="region of interest" description="Disordered" evidence="1">
    <location>
        <begin position="167"/>
        <end position="240"/>
    </location>
</feature>
<keyword evidence="2" id="KW-0732">Signal</keyword>